<organism evidence="2 3">
    <name type="scientific">Caldicellulosiruptor changbaiensis</name>
    <dbReference type="NCBI Taxonomy" id="1222016"/>
    <lineage>
        <taxon>Bacteria</taxon>
        <taxon>Bacillati</taxon>
        <taxon>Bacillota</taxon>
        <taxon>Bacillota incertae sedis</taxon>
        <taxon>Caldicellulosiruptorales</taxon>
        <taxon>Caldicellulosiruptoraceae</taxon>
        <taxon>Caldicellulosiruptor</taxon>
    </lineage>
</organism>
<dbReference type="EMBL" id="CP034791">
    <property type="protein sequence ID" value="AZT91315.1"/>
    <property type="molecule type" value="Genomic_DNA"/>
</dbReference>
<keyword evidence="3" id="KW-1185">Reference proteome</keyword>
<dbReference type="Gene3D" id="3.10.310.10">
    <property type="entry name" value="Diaminopimelate Epimerase, Chain A, domain 1"/>
    <property type="match status" value="2"/>
</dbReference>
<dbReference type="SUPFAM" id="SSF54506">
    <property type="entry name" value="Diaminopimelate epimerase-like"/>
    <property type="match status" value="1"/>
</dbReference>
<protein>
    <submittedName>
        <fullName evidence="2">Proline racemase</fullName>
    </submittedName>
</protein>
<dbReference type="GO" id="GO:0047580">
    <property type="term" value="F:4-hydroxyproline epimerase activity"/>
    <property type="evidence" value="ECO:0007669"/>
    <property type="project" value="TreeGrafter"/>
</dbReference>
<evidence type="ECO:0000256" key="1">
    <source>
        <dbReference type="ARBA" id="ARBA00007529"/>
    </source>
</evidence>
<sequence length="335" mass="36813">MEFERILYVVDTHVVGEPARVVLSGVGRIPGMTMFEKKEYMRAHMDFIRQTLVNEPRGHKDMFAVVVTQPTLSEADIGLIYMDSGGYLNMCVHGTIGAVTVAIKMGVVKAESNETEIIVETPAGLVITRASIKDGEIEFVTVRNVPSFLYQSGVTLDIPEIGELNVDIAYGGNFFALVDASKLNLKIVPQELEKIIKLGMRIKYALNEKIKVVHPLMPNISGVDLVEFYGPPTSESATLRNVVVFGKGQVDRSPCGTGTCAKMAELYAKGLLRANTPFYYESIIGTVFKGQVVKETKVGDFTAIVPEVTAKAYITGFNQLVIEKDDPLKFGFMIM</sequence>
<proteinExistence type="inferred from homology"/>
<dbReference type="FunFam" id="3.10.310.10:FF:000005">
    <property type="entry name" value="Proline racemase"/>
    <property type="match status" value="1"/>
</dbReference>
<dbReference type="PANTHER" id="PTHR33442:SF5">
    <property type="entry name" value="BIFUNCTIONAL TRANS-3-HYDROXY-L-PROLINE DEHYDRATASE_2-EPIMERASE"/>
    <property type="match status" value="1"/>
</dbReference>
<dbReference type="PIRSF" id="PIRSF029792">
    <property type="entry name" value="Pro_racemase"/>
    <property type="match status" value="1"/>
</dbReference>
<dbReference type="InterPro" id="IPR008794">
    <property type="entry name" value="Pro_racemase_fam"/>
</dbReference>
<dbReference type="SFLD" id="SFLDS00028">
    <property type="entry name" value="Proline_Racemase"/>
    <property type="match status" value="1"/>
</dbReference>
<dbReference type="KEGG" id="ccha:ELD05_12215"/>
<reference evidence="2 3" key="1">
    <citation type="submission" date="2018-12" db="EMBL/GenBank/DDBJ databases">
        <title>Genome sequence from the cellulolytic species, Caldicellulosiruptor changbaiensis.</title>
        <authorList>
            <person name="Blumer-Schuette S.E."/>
            <person name="Mendoza C."/>
        </authorList>
    </citation>
    <scope>NUCLEOTIDE SEQUENCE [LARGE SCALE GENOMIC DNA]</scope>
    <source>
        <strain evidence="2 3">CBS-Z</strain>
    </source>
</reference>
<evidence type="ECO:0000313" key="2">
    <source>
        <dbReference type="EMBL" id="AZT91315.1"/>
    </source>
</evidence>
<dbReference type="RefSeq" id="WP_127352645.1">
    <property type="nucleotide sequence ID" value="NZ_CP034791.1"/>
</dbReference>
<dbReference type="PANTHER" id="PTHR33442">
    <property type="entry name" value="TRANS-3-HYDROXY-L-PROLINE DEHYDRATASE"/>
    <property type="match status" value="1"/>
</dbReference>
<name>A0A3T0D839_9FIRM</name>
<accession>A0A3T0D839</accession>
<evidence type="ECO:0000313" key="3">
    <source>
        <dbReference type="Proteomes" id="UP000282930"/>
    </source>
</evidence>
<dbReference type="Proteomes" id="UP000282930">
    <property type="component" value="Chromosome"/>
</dbReference>
<dbReference type="AlphaFoldDB" id="A0A3T0D839"/>
<dbReference type="Pfam" id="PF05544">
    <property type="entry name" value="Pro_racemase"/>
    <property type="match status" value="1"/>
</dbReference>
<gene>
    <name evidence="2" type="ORF">ELD05_12215</name>
</gene>
<comment type="similarity">
    <text evidence="1">Belongs to the proline racemase family.</text>
</comment>